<reference evidence="1" key="1">
    <citation type="journal article" date="2022" name="Arch. Microbiol.">
        <title>Microbulbifer okhotskensis sp. nov., isolated from a deep bottom sediment of the Okhotsk Sea.</title>
        <authorList>
            <person name="Romanenko L."/>
            <person name="Kurilenko V."/>
            <person name="Otstavnykh N."/>
            <person name="Velansky P."/>
            <person name="Isaeva M."/>
            <person name="Mikhailov V."/>
        </authorList>
    </citation>
    <scope>NUCLEOTIDE SEQUENCE</scope>
    <source>
        <strain evidence="1">OS29</strain>
    </source>
</reference>
<proteinExistence type="predicted"/>
<dbReference type="Proteomes" id="UP001139028">
    <property type="component" value="Unassembled WGS sequence"/>
</dbReference>
<organism evidence="1 2">
    <name type="scientific">Microbulbifer okhotskensis</name>
    <dbReference type="NCBI Taxonomy" id="2926617"/>
    <lineage>
        <taxon>Bacteria</taxon>
        <taxon>Pseudomonadati</taxon>
        <taxon>Pseudomonadota</taxon>
        <taxon>Gammaproteobacteria</taxon>
        <taxon>Cellvibrionales</taxon>
        <taxon>Microbulbiferaceae</taxon>
        <taxon>Microbulbifer</taxon>
    </lineage>
</organism>
<sequence>MNSIGLIYREIPVLDVPAEIDVLSINDIYKTVRQNIKTQFSGWKLKANNLNGEGARSFNRKLGRFKSDWLDFEIIDFNVQSDFYPSDDDIDELRLLQDTEIADSSEWRQSIKEQVAQEKTYLLVGMTSLVEQSQFRASMLSAGLPSDCWPCKFQIFEFVVTNAPLCQFIRYRPHVIV</sequence>
<gene>
    <name evidence="1" type="ORF">MO867_02055</name>
</gene>
<dbReference type="EMBL" id="JALBWM010000005">
    <property type="protein sequence ID" value="MCO1333114.1"/>
    <property type="molecule type" value="Genomic_DNA"/>
</dbReference>
<comment type="caution">
    <text evidence="1">The sequence shown here is derived from an EMBL/GenBank/DDBJ whole genome shotgun (WGS) entry which is preliminary data.</text>
</comment>
<evidence type="ECO:0000313" key="2">
    <source>
        <dbReference type="Proteomes" id="UP001139028"/>
    </source>
</evidence>
<keyword evidence="2" id="KW-1185">Reference proteome</keyword>
<name>A0A9X2EK35_9GAMM</name>
<dbReference type="AlphaFoldDB" id="A0A9X2EK35"/>
<dbReference type="RefSeq" id="WP_252464283.1">
    <property type="nucleotide sequence ID" value="NZ_JALBWM010000005.1"/>
</dbReference>
<accession>A0A9X2EK35</accession>
<protein>
    <submittedName>
        <fullName evidence="1">Uncharacterized protein</fullName>
    </submittedName>
</protein>
<evidence type="ECO:0000313" key="1">
    <source>
        <dbReference type="EMBL" id="MCO1333114.1"/>
    </source>
</evidence>